<proteinExistence type="predicted"/>
<evidence type="ECO:0000313" key="1">
    <source>
        <dbReference type="EMBL" id="GFR17311.1"/>
    </source>
</evidence>
<comment type="caution">
    <text evidence="1">The sequence shown here is derived from an EMBL/GenBank/DDBJ whole genome shotgun (WGS) entry which is preliminary data.</text>
</comment>
<sequence length="380" mass="42060">MNHDSDEFRLSAGNYPVLETLEPSACQEYCNEGNFSYAAIMAGKYCLCSYTNNYYPEVDEQCCQTPPVSCGTDPDILLAMEVNAPPDLTIHLSVQRKTEGVDEAMKVIVEYNTEIKTNVLAKIHLFYDGEIIREPLNVTGPDIQDKFLFTNAAIPGRHIASALAVDAATGIVSVLDEQEIFIPDTKVSFDLSCPEELATGETGICNITLRRGTDLQLRIKYDSDEAEDFTIPDAAIIPVGLPVPQFPKPDSSGDTLPPDIVYISVGELPFSQLVGFDFMASSSGSFEIQILVPKCNDGESFCRTCQSTCPEKEVLTCSEEAETFYSYTKNCINLDDDSFCETIQYTGELTMIKSITIDVEQPGYNYVPINEEDYTEVTFF</sequence>
<gene>
    <name evidence="1" type="primary">AVEN_22521_1</name>
    <name evidence="1" type="ORF">TNCT_439971</name>
</gene>
<accession>A0A8X6H4V2</accession>
<dbReference type="Proteomes" id="UP000887116">
    <property type="component" value="Unassembled WGS sequence"/>
</dbReference>
<dbReference type="EMBL" id="BMAO01037376">
    <property type="protein sequence ID" value="GFR17311.1"/>
    <property type="molecule type" value="Genomic_DNA"/>
</dbReference>
<dbReference type="AlphaFoldDB" id="A0A8X6H4V2"/>
<dbReference type="OrthoDB" id="6436957at2759"/>
<reference evidence="1" key="1">
    <citation type="submission" date="2020-07" db="EMBL/GenBank/DDBJ databases">
        <title>Multicomponent nature underlies the extraordinary mechanical properties of spider dragline silk.</title>
        <authorList>
            <person name="Kono N."/>
            <person name="Nakamura H."/>
            <person name="Mori M."/>
            <person name="Yoshida Y."/>
            <person name="Ohtoshi R."/>
            <person name="Malay A.D."/>
            <person name="Moran D.A.P."/>
            <person name="Tomita M."/>
            <person name="Numata K."/>
            <person name="Arakawa K."/>
        </authorList>
    </citation>
    <scope>NUCLEOTIDE SEQUENCE</scope>
</reference>
<name>A0A8X6H4V2_TRICU</name>
<protein>
    <submittedName>
        <fullName evidence="1">Uncharacterized protein</fullName>
    </submittedName>
</protein>
<evidence type="ECO:0000313" key="2">
    <source>
        <dbReference type="Proteomes" id="UP000887116"/>
    </source>
</evidence>
<keyword evidence="2" id="KW-1185">Reference proteome</keyword>
<organism evidence="1 2">
    <name type="scientific">Trichonephila clavata</name>
    <name type="common">Joro spider</name>
    <name type="synonym">Nephila clavata</name>
    <dbReference type="NCBI Taxonomy" id="2740835"/>
    <lineage>
        <taxon>Eukaryota</taxon>
        <taxon>Metazoa</taxon>
        <taxon>Ecdysozoa</taxon>
        <taxon>Arthropoda</taxon>
        <taxon>Chelicerata</taxon>
        <taxon>Arachnida</taxon>
        <taxon>Araneae</taxon>
        <taxon>Araneomorphae</taxon>
        <taxon>Entelegynae</taxon>
        <taxon>Araneoidea</taxon>
        <taxon>Nephilidae</taxon>
        <taxon>Trichonephila</taxon>
    </lineage>
</organism>